<dbReference type="Proteomes" id="UP001466331">
    <property type="component" value="Unassembled WGS sequence"/>
</dbReference>
<sequence length="178" mass="19362">MASIEYKSKKIETRRGDISHQPDLEAIVNAANAMLLPGSGVAGAIHSAAGNQLAEECRHLAPISPGQAVITSGYNLPNRYVIHTLGPVFGRDKPEAEILANCYKNSLTLCTQKKIRSIGFPAISTGVFGYPVEEAAQIAIRTIKETIDSNPIYPEHIVIVLFTAKDKEIHDLVLKKIF</sequence>
<name>A0ABU9UA94_9SPIR</name>
<dbReference type="Pfam" id="PF01661">
    <property type="entry name" value="Macro"/>
    <property type="match status" value="1"/>
</dbReference>
<dbReference type="SUPFAM" id="SSF52949">
    <property type="entry name" value="Macro domain-like"/>
    <property type="match status" value="1"/>
</dbReference>
<evidence type="ECO:0000313" key="3">
    <source>
        <dbReference type="Proteomes" id="UP001466331"/>
    </source>
</evidence>
<dbReference type="Gene3D" id="3.40.220.10">
    <property type="entry name" value="Leucine Aminopeptidase, subunit E, domain 1"/>
    <property type="match status" value="1"/>
</dbReference>
<dbReference type="PANTHER" id="PTHR11106">
    <property type="entry name" value="GANGLIOSIDE INDUCED DIFFERENTIATION ASSOCIATED PROTEIN 2-RELATED"/>
    <property type="match status" value="1"/>
</dbReference>
<evidence type="ECO:0000259" key="1">
    <source>
        <dbReference type="PROSITE" id="PS51154"/>
    </source>
</evidence>
<dbReference type="RefSeq" id="WP_420069029.1">
    <property type="nucleotide sequence ID" value="NZ_JBCHKQ010000001.1"/>
</dbReference>
<reference evidence="2 3" key="1">
    <citation type="submission" date="2024-03" db="EMBL/GenBank/DDBJ databases">
        <title>Ignisphaera cupida sp. nov., a hyperthermophilic hydrolytic archaeon from a hot spring of Kamchatka, and proposal of Ignisphaeraceae fam. nov.</title>
        <authorList>
            <person name="Podosokorskaya O.A."/>
            <person name="Elcheninov A.G."/>
            <person name="Maltseva A.I."/>
            <person name="Zayulina K.S."/>
            <person name="Novikov A."/>
            <person name="Merkel A.Y."/>
        </authorList>
    </citation>
    <scope>NUCLEOTIDE SEQUENCE [LARGE SCALE GENOMIC DNA]</scope>
    <source>
        <strain evidence="2 3">38H-sp</strain>
    </source>
</reference>
<comment type="caution">
    <text evidence="2">The sequence shown here is derived from an EMBL/GenBank/DDBJ whole genome shotgun (WGS) entry which is preliminary data.</text>
</comment>
<evidence type="ECO:0000313" key="2">
    <source>
        <dbReference type="EMBL" id="MEM5947586.1"/>
    </source>
</evidence>
<organism evidence="2 3">
    <name type="scientific">Rarispira pelagica</name>
    <dbReference type="NCBI Taxonomy" id="3141764"/>
    <lineage>
        <taxon>Bacteria</taxon>
        <taxon>Pseudomonadati</taxon>
        <taxon>Spirochaetota</taxon>
        <taxon>Spirochaetia</taxon>
        <taxon>Winmispirales</taxon>
        <taxon>Winmispiraceae</taxon>
        <taxon>Rarispira</taxon>
    </lineage>
</organism>
<dbReference type="EMBL" id="JBCHKQ010000001">
    <property type="protein sequence ID" value="MEM5947586.1"/>
    <property type="molecule type" value="Genomic_DNA"/>
</dbReference>
<dbReference type="SMART" id="SM00506">
    <property type="entry name" value="A1pp"/>
    <property type="match status" value="1"/>
</dbReference>
<gene>
    <name evidence="2" type="ORF">WKV44_03415</name>
</gene>
<accession>A0ABU9UA94</accession>
<dbReference type="PROSITE" id="PS51154">
    <property type="entry name" value="MACRO"/>
    <property type="match status" value="1"/>
</dbReference>
<dbReference type="PANTHER" id="PTHR11106:SF27">
    <property type="entry name" value="MACRO DOMAIN-CONTAINING PROTEIN"/>
    <property type="match status" value="1"/>
</dbReference>
<feature type="domain" description="Macro" evidence="1">
    <location>
        <begin position="1"/>
        <end position="178"/>
    </location>
</feature>
<keyword evidence="3" id="KW-1185">Reference proteome</keyword>
<proteinExistence type="predicted"/>
<dbReference type="CDD" id="cd02908">
    <property type="entry name" value="Macro_OAADPr_deacetylase"/>
    <property type="match status" value="1"/>
</dbReference>
<protein>
    <submittedName>
        <fullName evidence="2">Macro domain-containing protein</fullName>
    </submittedName>
</protein>
<dbReference type="InterPro" id="IPR002589">
    <property type="entry name" value="Macro_dom"/>
</dbReference>
<dbReference type="InterPro" id="IPR043472">
    <property type="entry name" value="Macro_dom-like"/>
</dbReference>